<dbReference type="Proteomes" id="UP000595140">
    <property type="component" value="Unassembled WGS sequence"/>
</dbReference>
<name>A0A484MSM6_9ASTE</name>
<proteinExistence type="predicted"/>
<sequence>MRVLHAPYSFQFNVIFTIELPSLLFADVGVISCINQAHIIPFFTKIHYFWSQNCMNLIQRNVTFIALYLLTNNSIHKNHQQWRRKNQEYHPKMQAAPLVIIEDS</sequence>
<organism evidence="1 2">
    <name type="scientific">Cuscuta campestris</name>
    <dbReference type="NCBI Taxonomy" id="132261"/>
    <lineage>
        <taxon>Eukaryota</taxon>
        <taxon>Viridiplantae</taxon>
        <taxon>Streptophyta</taxon>
        <taxon>Embryophyta</taxon>
        <taxon>Tracheophyta</taxon>
        <taxon>Spermatophyta</taxon>
        <taxon>Magnoliopsida</taxon>
        <taxon>eudicotyledons</taxon>
        <taxon>Gunneridae</taxon>
        <taxon>Pentapetalae</taxon>
        <taxon>asterids</taxon>
        <taxon>lamiids</taxon>
        <taxon>Solanales</taxon>
        <taxon>Convolvulaceae</taxon>
        <taxon>Cuscuteae</taxon>
        <taxon>Cuscuta</taxon>
        <taxon>Cuscuta subgen. Grammica</taxon>
        <taxon>Cuscuta sect. Cleistogrammica</taxon>
    </lineage>
</organism>
<reference evidence="1 2" key="1">
    <citation type="submission" date="2018-04" db="EMBL/GenBank/DDBJ databases">
        <authorList>
            <person name="Vogel A."/>
        </authorList>
    </citation>
    <scope>NUCLEOTIDE SEQUENCE [LARGE SCALE GENOMIC DNA]</scope>
</reference>
<keyword evidence="2" id="KW-1185">Reference proteome</keyword>
<dbReference type="EMBL" id="OOIL02004480">
    <property type="protein sequence ID" value="VFQ91943.1"/>
    <property type="molecule type" value="Genomic_DNA"/>
</dbReference>
<evidence type="ECO:0000313" key="2">
    <source>
        <dbReference type="Proteomes" id="UP000595140"/>
    </source>
</evidence>
<gene>
    <name evidence="1" type="ORF">CCAM_LOCUS33719</name>
</gene>
<accession>A0A484MSM6</accession>
<evidence type="ECO:0000313" key="1">
    <source>
        <dbReference type="EMBL" id="VFQ91943.1"/>
    </source>
</evidence>
<dbReference type="AlphaFoldDB" id="A0A484MSM6"/>
<protein>
    <submittedName>
        <fullName evidence="1">Uncharacterized protein</fullName>
    </submittedName>
</protein>